<dbReference type="Gene3D" id="3.40.50.720">
    <property type="entry name" value="NAD(P)-binding Rossmann-like Domain"/>
    <property type="match status" value="1"/>
</dbReference>
<dbReference type="Pfam" id="PF00106">
    <property type="entry name" value="adh_short"/>
    <property type="match status" value="1"/>
</dbReference>
<reference evidence="4" key="1">
    <citation type="journal article" date="2017" name="Nat. Microbiol.">
        <title>Global analysis of biosynthetic gene clusters reveals vast potential of secondary metabolite production in Penicillium species.</title>
        <authorList>
            <person name="Nielsen J.C."/>
            <person name="Grijseels S."/>
            <person name="Prigent S."/>
            <person name="Ji B."/>
            <person name="Dainat J."/>
            <person name="Nielsen K.F."/>
            <person name="Frisvad J.C."/>
            <person name="Workman M."/>
            <person name="Nielsen J."/>
        </authorList>
    </citation>
    <scope>NUCLEOTIDE SEQUENCE [LARGE SCALE GENOMIC DNA]</scope>
    <source>
        <strain evidence="4">IBT 29525</strain>
    </source>
</reference>
<dbReference type="STRING" id="60172.A0A1V6QFC7"/>
<dbReference type="Proteomes" id="UP000191612">
    <property type="component" value="Unassembled WGS sequence"/>
</dbReference>
<dbReference type="InterPro" id="IPR052228">
    <property type="entry name" value="Sec_Metab_Biosynth_Oxidored"/>
</dbReference>
<dbReference type="PANTHER" id="PTHR47534">
    <property type="entry name" value="YALI0E05731P"/>
    <property type="match status" value="1"/>
</dbReference>
<protein>
    <recommendedName>
        <fullName evidence="5">Ketoreductase (KR) domain-containing protein</fullName>
    </recommendedName>
</protein>
<keyword evidence="2" id="KW-0812">Transmembrane</keyword>
<feature type="transmembrane region" description="Helical" evidence="2">
    <location>
        <begin position="224"/>
        <end position="244"/>
    </location>
</feature>
<comment type="caution">
    <text evidence="3">The sequence shown here is derived from an EMBL/GenBank/DDBJ whole genome shotgun (WGS) entry which is preliminary data.</text>
</comment>
<keyword evidence="2" id="KW-0472">Membrane</keyword>
<dbReference type="InterPro" id="IPR002347">
    <property type="entry name" value="SDR_fam"/>
</dbReference>
<keyword evidence="4" id="KW-1185">Reference proteome</keyword>
<sequence length="343" mass="36994">MVSLPDVQSSNAQIATTLPAGLVAVFVGATNGIGEAALKEFARSARSPRAYFIGRSQEAAARITAECRQLNPEGQFTFIKADVSLIRNVDTVCREIQSQEKSINILFLSCGTIRCGEDTPEGLHIMSATAYYARTRFISNLLPNLKQAAGLRRVVSVLAGGHEGPIDITDFQGKAMSMLKIRGHVVSMTDMALETLAEQAPEVTFINDYPGAVKTGIGRESNTLLTWFMTIVLMIIGPLIYIPIRESGERHLFFATSAKYPPRVRSDAAAEASSGVPLSEGVEIASGTDGNVGSGVYSIHWKGEHAGPKVVKLLAELREQGMAQKVWKHTVGEFDRIVGSTDV</sequence>
<evidence type="ECO:0000313" key="4">
    <source>
        <dbReference type="Proteomes" id="UP000191612"/>
    </source>
</evidence>
<accession>A0A1V6QFC7</accession>
<keyword evidence="2" id="KW-1133">Transmembrane helix</keyword>
<dbReference type="GO" id="GO:0016491">
    <property type="term" value="F:oxidoreductase activity"/>
    <property type="evidence" value="ECO:0007669"/>
    <property type="project" value="UniProtKB-KW"/>
</dbReference>
<dbReference type="AlphaFoldDB" id="A0A1V6QFC7"/>
<gene>
    <name evidence="3" type="ORF">PENSOL_c075G06776</name>
</gene>
<name>A0A1V6QFC7_9EURO</name>
<dbReference type="SUPFAM" id="SSF51735">
    <property type="entry name" value="NAD(P)-binding Rossmann-fold domains"/>
    <property type="match status" value="1"/>
</dbReference>
<evidence type="ECO:0008006" key="5">
    <source>
        <dbReference type="Google" id="ProtNLM"/>
    </source>
</evidence>
<evidence type="ECO:0000313" key="3">
    <source>
        <dbReference type="EMBL" id="OQD87921.1"/>
    </source>
</evidence>
<evidence type="ECO:0000256" key="1">
    <source>
        <dbReference type="ARBA" id="ARBA00023002"/>
    </source>
</evidence>
<evidence type="ECO:0000256" key="2">
    <source>
        <dbReference type="SAM" id="Phobius"/>
    </source>
</evidence>
<dbReference type="PANTHER" id="PTHR47534:SF3">
    <property type="entry name" value="ALCOHOL DEHYDROGENASE-LIKE C-TERMINAL DOMAIN-CONTAINING PROTEIN"/>
    <property type="match status" value="1"/>
</dbReference>
<dbReference type="EMBL" id="MDYO01000075">
    <property type="protein sequence ID" value="OQD87921.1"/>
    <property type="molecule type" value="Genomic_DNA"/>
</dbReference>
<dbReference type="InterPro" id="IPR036291">
    <property type="entry name" value="NAD(P)-bd_dom_sf"/>
</dbReference>
<proteinExistence type="predicted"/>
<keyword evidence="1" id="KW-0560">Oxidoreductase</keyword>
<organism evidence="3 4">
    <name type="scientific">Penicillium solitum</name>
    <dbReference type="NCBI Taxonomy" id="60172"/>
    <lineage>
        <taxon>Eukaryota</taxon>
        <taxon>Fungi</taxon>
        <taxon>Dikarya</taxon>
        <taxon>Ascomycota</taxon>
        <taxon>Pezizomycotina</taxon>
        <taxon>Eurotiomycetes</taxon>
        <taxon>Eurotiomycetidae</taxon>
        <taxon>Eurotiales</taxon>
        <taxon>Aspergillaceae</taxon>
        <taxon>Penicillium</taxon>
    </lineage>
</organism>